<dbReference type="InterPro" id="IPR032808">
    <property type="entry name" value="DoxX"/>
</dbReference>
<name>A0A068TFD3_NEOGA</name>
<dbReference type="AlphaFoldDB" id="A0A068TFD3"/>
<evidence type="ECO:0000256" key="1">
    <source>
        <dbReference type="ARBA" id="ARBA00004141"/>
    </source>
</evidence>
<dbReference type="EMBL" id="HG938355">
    <property type="protein sequence ID" value="CDN56776.1"/>
    <property type="molecule type" value="Genomic_DNA"/>
</dbReference>
<dbReference type="PATRIC" id="fig|1028801.3.peg.4531"/>
<sequence length="151" mass="16094">MQNSDSPTIKNEAESTWISRAEQPAPRWRQIGLWSVKLLLAAAFIAAGSANLYGLPMLVQNFEQIGLGQWFRYLTGTLELIGAAALLVPAVASLGALLLAAIMVGATLTHLFVLPGSPVPAIVLFALSVMVAWANRDQIAALASNILVDRD</sequence>
<evidence type="ECO:0000313" key="7">
    <source>
        <dbReference type="Proteomes" id="UP000028186"/>
    </source>
</evidence>
<keyword evidence="4 5" id="KW-0472">Membrane</keyword>
<dbReference type="KEGG" id="ngl:RG1141_CH44640"/>
<protein>
    <submittedName>
        <fullName evidence="6">DoxX family protein</fullName>
    </submittedName>
</protein>
<feature type="transmembrane region" description="Helical" evidence="5">
    <location>
        <begin position="80"/>
        <end position="106"/>
    </location>
</feature>
<dbReference type="RefSeq" id="WP_051900006.1">
    <property type="nucleotide sequence ID" value="NZ_HG938355.1"/>
</dbReference>
<evidence type="ECO:0000313" key="6">
    <source>
        <dbReference type="EMBL" id="CDN56776.1"/>
    </source>
</evidence>
<organism evidence="6 7">
    <name type="scientific">Neorhizobium galegae bv. officinalis bv. officinalis str. HAMBI 1141</name>
    <dbReference type="NCBI Taxonomy" id="1028801"/>
    <lineage>
        <taxon>Bacteria</taxon>
        <taxon>Pseudomonadati</taxon>
        <taxon>Pseudomonadota</taxon>
        <taxon>Alphaproteobacteria</taxon>
        <taxon>Hyphomicrobiales</taxon>
        <taxon>Rhizobiaceae</taxon>
        <taxon>Rhizobium/Agrobacterium group</taxon>
        <taxon>Neorhizobium</taxon>
    </lineage>
</organism>
<reference evidence="7" key="1">
    <citation type="journal article" date="2014" name="BMC Genomics">
        <title>Genome sequencing of two Neorhizobium galegae strains reveals a noeT gene responsible for the unusual acetylation of the nodulation factors.</title>
        <authorList>
            <person name="Osterman J."/>
            <person name="Marsh J."/>
            <person name="Laine P.K."/>
            <person name="Zeng Z."/>
            <person name="Alatalo E."/>
            <person name="Sullivan J.T."/>
            <person name="Young J.P."/>
            <person name="Thomas-Oates J."/>
            <person name="Paulin L."/>
            <person name="Lindstrom K."/>
        </authorList>
    </citation>
    <scope>NUCLEOTIDE SEQUENCE [LARGE SCALE GENOMIC DNA]</scope>
    <source>
        <strain evidence="7">HAMBI 1141</strain>
    </source>
</reference>
<dbReference type="HOGENOM" id="CLU_126433_7_1_5"/>
<comment type="subcellular location">
    <subcellularLocation>
        <location evidence="1">Membrane</location>
        <topology evidence="1">Multi-pass membrane protein</topology>
    </subcellularLocation>
</comment>
<dbReference type="Proteomes" id="UP000028186">
    <property type="component" value="Chromosome I"/>
</dbReference>
<dbReference type="Pfam" id="PF13564">
    <property type="entry name" value="DoxX_2"/>
    <property type="match status" value="1"/>
</dbReference>
<feature type="transmembrane region" description="Helical" evidence="5">
    <location>
        <begin position="112"/>
        <end position="134"/>
    </location>
</feature>
<accession>A0A068TFD3</accession>
<gene>
    <name evidence="6" type="ORF">RG1141_CH44640</name>
</gene>
<dbReference type="eggNOG" id="COG4270">
    <property type="taxonomic scope" value="Bacteria"/>
</dbReference>
<evidence type="ECO:0000256" key="3">
    <source>
        <dbReference type="ARBA" id="ARBA00022989"/>
    </source>
</evidence>
<dbReference type="GO" id="GO:0016020">
    <property type="term" value="C:membrane"/>
    <property type="evidence" value="ECO:0007669"/>
    <property type="project" value="UniProtKB-SubCell"/>
</dbReference>
<feature type="transmembrane region" description="Helical" evidence="5">
    <location>
        <begin position="38"/>
        <end position="59"/>
    </location>
</feature>
<evidence type="ECO:0000256" key="4">
    <source>
        <dbReference type="ARBA" id="ARBA00023136"/>
    </source>
</evidence>
<proteinExistence type="predicted"/>
<evidence type="ECO:0000256" key="5">
    <source>
        <dbReference type="SAM" id="Phobius"/>
    </source>
</evidence>
<keyword evidence="2 5" id="KW-0812">Transmembrane</keyword>
<keyword evidence="3 5" id="KW-1133">Transmembrane helix</keyword>
<evidence type="ECO:0000256" key="2">
    <source>
        <dbReference type="ARBA" id="ARBA00022692"/>
    </source>
</evidence>